<evidence type="ECO:0000313" key="5">
    <source>
        <dbReference type="Proteomes" id="UP001064782"/>
    </source>
</evidence>
<dbReference type="EMBL" id="BRZI01000052">
    <property type="protein sequence ID" value="GLD32739.1"/>
    <property type="molecule type" value="Genomic_DNA"/>
</dbReference>
<dbReference type="Proteomes" id="UP001165663">
    <property type="component" value="Unassembled WGS sequence"/>
</dbReference>
<accession>A0A9P3QBZ4</accession>
<evidence type="ECO:0000256" key="1">
    <source>
        <dbReference type="ARBA" id="ARBA00008812"/>
    </source>
</evidence>
<organism evidence="4 5">
    <name type="scientific">Mycobacterium kiyosense</name>
    <dbReference type="NCBI Taxonomy" id="2871094"/>
    <lineage>
        <taxon>Bacteria</taxon>
        <taxon>Bacillati</taxon>
        <taxon>Actinomycetota</taxon>
        <taxon>Actinomycetes</taxon>
        <taxon>Mycobacteriales</taxon>
        <taxon>Mycobacteriaceae</taxon>
        <taxon>Mycobacterium</taxon>
    </lineage>
</organism>
<sequence>MTTLETLLADPDTVGTWALLPEKSTIGFKIKNMWGLVPVKGKFTEFSGAGELTGTGAVNGRIDIQVASLHTGIGLRDKHLLSADFFDAERFPTIAVVVTDLSPGPGKAAEVKSEFTIKGVTEPVTLPATVTEHDDGSVRITGRGDIDRTRFDLDWNKFGVMAETVTVSAEAVFVRSSSGA</sequence>
<dbReference type="Proteomes" id="UP001064782">
    <property type="component" value="Unassembled WGS sequence"/>
</dbReference>
<comment type="caution">
    <text evidence="4">The sequence shown here is derived from an EMBL/GenBank/DDBJ whole genome shotgun (WGS) entry which is preliminary data.</text>
</comment>
<protein>
    <recommendedName>
        <fullName evidence="2">Lipid/polyisoprenoid-binding YceI-like domain-containing protein</fullName>
    </recommendedName>
</protein>
<evidence type="ECO:0000313" key="4">
    <source>
        <dbReference type="EMBL" id="GLD32739.1"/>
    </source>
</evidence>
<dbReference type="RefSeq" id="WP_236981520.1">
    <property type="nucleotide sequence ID" value="NZ_BRXE01000046.1"/>
</dbReference>
<gene>
    <name evidence="4" type="ORF">Mkiyose1413_46220</name>
    <name evidence="3" type="ORF">SRL2020028_35540</name>
</gene>
<dbReference type="Gene3D" id="2.40.128.110">
    <property type="entry name" value="Lipid/polyisoprenoid-binding, YceI-like"/>
    <property type="match status" value="1"/>
</dbReference>
<dbReference type="PANTHER" id="PTHR34406:SF1">
    <property type="entry name" value="PROTEIN YCEI"/>
    <property type="match status" value="1"/>
</dbReference>
<keyword evidence="5" id="KW-1185">Reference proteome</keyword>
<name>A0A9P3QBZ4_9MYCO</name>
<dbReference type="EMBL" id="BRXE01000046">
    <property type="protein sequence ID" value="GLB84298.1"/>
    <property type="molecule type" value="Genomic_DNA"/>
</dbReference>
<comment type="similarity">
    <text evidence="1">Belongs to the UPF0312 family.</text>
</comment>
<proteinExistence type="inferred from homology"/>
<feature type="domain" description="Lipid/polyisoprenoid-binding YceI-like" evidence="2">
    <location>
        <begin position="16"/>
        <end position="174"/>
    </location>
</feature>
<dbReference type="PANTHER" id="PTHR34406">
    <property type="entry name" value="PROTEIN YCEI"/>
    <property type="match status" value="1"/>
</dbReference>
<dbReference type="AlphaFoldDB" id="A0A9P3QBZ4"/>
<dbReference type="InterPro" id="IPR007372">
    <property type="entry name" value="Lipid/polyisoprenoid-bd_YceI"/>
</dbReference>
<dbReference type="GeneID" id="83628195"/>
<evidence type="ECO:0000313" key="3">
    <source>
        <dbReference type="EMBL" id="GLB84298.1"/>
    </source>
</evidence>
<dbReference type="InterPro" id="IPR036761">
    <property type="entry name" value="TTHA0802/YceI-like_sf"/>
</dbReference>
<reference evidence="4" key="1">
    <citation type="submission" date="2022-08" db="EMBL/GenBank/DDBJ databases">
        <title>Mycobacterium kiyosense sp. nov., scotochromogenic slow-glowing species isolated from respiratory specimens.</title>
        <authorList>
            <person name="Fukano H."/>
            <person name="Kazumi Y."/>
            <person name="Sakagami N."/>
            <person name="Ato M."/>
            <person name="Mitarai S."/>
            <person name="Hoshino Y."/>
        </authorList>
    </citation>
    <scope>NUCLEOTIDE SEQUENCE</scope>
    <source>
        <strain evidence="4">1413</strain>
        <strain evidence="3">SRL2020-028</strain>
    </source>
</reference>
<evidence type="ECO:0000259" key="2">
    <source>
        <dbReference type="SMART" id="SM00867"/>
    </source>
</evidence>
<dbReference type="Pfam" id="PF04264">
    <property type="entry name" value="YceI"/>
    <property type="match status" value="1"/>
</dbReference>
<dbReference type="SUPFAM" id="SSF101874">
    <property type="entry name" value="YceI-like"/>
    <property type="match status" value="1"/>
</dbReference>
<dbReference type="SMART" id="SM00867">
    <property type="entry name" value="YceI"/>
    <property type="match status" value="1"/>
</dbReference>